<organism evidence="2 3">
    <name type="scientific">Hypocrea virens (strain Gv29-8 / FGSC 10586)</name>
    <name type="common">Gliocladium virens</name>
    <name type="synonym">Trichoderma virens</name>
    <dbReference type="NCBI Taxonomy" id="413071"/>
    <lineage>
        <taxon>Eukaryota</taxon>
        <taxon>Fungi</taxon>
        <taxon>Dikarya</taxon>
        <taxon>Ascomycota</taxon>
        <taxon>Pezizomycotina</taxon>
        <taxon>Sordariomycetes</taxon>
        <taxon>Hypocreomycetidae</taxon>
        <taxon>Hypocreales</taxon>
        <taxon>Hypocreaceae</taxon>
        <taxon>Trichoderma</taxon>
    </lineage>
</organism>
<gene>
    <name evidence="2" type="ORF">TRIVIDRAFT_205415</name>
</gene>
<evidence type="ECO:0000313" key="3">
    <source>
        <dbReference type="Proteomes" id="UP000007115"/>
    </source>
</evidence>
<dbReference type="InParanoid" id="G9N6B6"/>
<keyword evidence="3" id="KW-1185">Reference proteome</keyword>
<dbReference type="HOGENOM" id="CLU_1816068_0_0_1"/>
<feature type="region of interest" description="Disordered" evidence="1">
    <location>
        <begin position="123"/>
        <end position="142"/>
    </location>
</feature>
<sequence>MWTDGPEMKLEGLAEKLGWQGKTGWGGGMAVEGGLEAWKGWLAATEDGDGSTASQGREQRDKHWTRWLSQRSRDEATKRLPQLSIQPIGVSGGFDFWTRIAAQCLVAGGIIVVVINPPPGKNGTLADINLSDHSTSINPPQP</sequence>
<evidence type="ECO:0000313" key="2">
    <source>
        <dbReference type="EMBL" id="EHK17678.1"/>
    </source>
</evidence>
<comment type="caution">
    <text evidence="2">The sequence shown here is derived from an EMBL/GenBank/DDBJ whole genome shotgun (WGS) entry which is preliminary data.</text>
</comment>
<feature type="region of interest" description="Disordered" evidence="1">
    <location>
        <begin position="42"/>
        <end position="76"/>
    </location>
</feature>
<name>G9N6B6_HYPVG</name>
<dbReference type="GeneID" id="25790334"/>
<accession>G9N6B6</accession>
<reference evidence="2 3" key="1">
    <citation type="journal article" date="2011" name="Genome Biol.">
        <title>Comparative genome sequence analysis underscores mycoparasitism as the ancestral life style of Trichoderma.</title>
        <authorList>
            <person name="Kubicek C.P."/>
            <person name="Herrera-Estrella A."/>
            <person name="Seidl-Seiboth V."/>
            <person name="Martinez D.A."/>
            <person name="Druzhinina I.S."/>
            <person name="Thon M."/>
            <person name="Zeilinger S."/>
            <person name="Casas-Flores S."/>
            <person name="Horwitz B.A."/>
            <person name="Mukherjee P.K."/>
            <person name="Mukherjee M."/>
            <person name="Kredics L."/>
            <person name="Alcaraz L.D."/>
            <person name="Aerts A."/>
            <person name="Antal Z."/>
            <person name="Atanasova L."/>
            <person name="Cervantes-Badillo M.G."/>
            <person name="Challacombe J."/>
            <person name="Chertkov O."/>
            <person name="McCluskey K."/>
            <person name="Coulpier F."/>
            <person name="Deshpande N."/>
            <person name="von Doehren H."/>
            <person name="Ebbole D.J."/>
            <person name="Esquivel-Naranjo E.U."/>
            <person name="Fekete E."/>
            <person name="Flipphi M."/>
            <person name="Glaser F."/>
            <person name="Gomez-Rodriguez E.Y."/>
            <person name="Gruber S."/>
            <person name="Han C."/>
            <person name="Henrissat B."/>
            <person name="Hermosa R."/>
            <person name="Hernandez-Onate M."/>
            <person name="Karaffa L."/>
            <person name="Kosti I."/>
            <person name="Le Crom S."/>
            <person name="Lindquist E."/>
            <person name="Lucas S."/>
            <person name="Luebeck M."/>
            <person name="Luebeck P.S."/>
            <person name="Margeot A."/>
            <person name="Metz B."/>
            <person name="Misra M."/>
            <person name="Nevalainen H."/>
            <person name="Omann M."/>
            <person name="Packer N."/>
            <person name="Perrone G."/>
            <person name="Uresti-Rivera E.E."/>
            <person name="Salamov A."/>
            <person name="Schmoll M."/>
            <person name="Seiboth B."/>
            <person name="Shapiro H."/>
            <person name="Sukno S."/>
            <person name="Tamayo-Ramos J.A."/>
            <person name="Tisch D."/>
            <person name="Wiest A."/>
            <person name="Wilkinson H.H."/>
            <person name="Zhang M."/>
            <person name="Coutinho P.M."/>
            <person name="Kenerley C.M."/>
            <person name="Monte E."/>
            <person name="Baker S.E."/>
            <person name="Grigoriev I.V."/>
        </authorList>
    </citation>
    <scope>NUCLEOTIDE SEQUENCE [LARGE SCALE GENOMIC DNA]</scope>
    <source>
        <strain evidence="3">Gv29-8 / FGSC 10586</strain>
    </source>
</reference>
<proteinExistence type="predicted"/>
<dbReference type="RefSeq" id="XP_013951876.1">
    <property type="nucleotide sequence ID" value="XM_014096401.1"/>
</dbReference>
<dbReference type="VEuPathDB" id="FungiDB:TRIVIDRAFT_205415"/>
<evidence type="ECO:0000256" key="1">
    <source>
        <dbReference type="SAM" id="MobiDB-lite"/>
    </source>
</evidence>
<dbReference type="AlphaFoldDB" id="G9N6B6"/>
<feature type="compositionally biased region" description="Polar residues" evidence="1">
    <location>
        <begin position="131"/>
        <end position="142"/>
    </location>
</feature>
<dbReference type="Proteomes" id="UP000007115">
    <property type="component" value="Unassembled WGS sequence"/>
</dbReference>
<protein>
    <submittedName>
        <fullName evidence="2">Uncharacterized protein</fullName>
    </submittedName>
</protein>
<dbReference type="EMBL" id="ABDF02000088">
    <property type="protein sequence ID" value="EHK17678.1"/>
    <property type="molecule type" value="Genomic_DNA"/>
</dbReference>